<evidence type="ECO:0000259" key="2">
    <source>
        <dbReference type="Pfam" id="PF07331"/>
    </source>
</evidence>
<evidence type="ECO:0000256" key="1">
    <source>
        <dbReference type="SAM" id="Phobius"/>
    </source>
</evidence>
<feature type="transmembrane region" description="Helical" evidence="1">
    <location>
        <begin position="121"/>
        <end position="145"/>
    </location>
</feature>
<dbReference type="Proteomes" id="UP001549031">
    <property type="component" value="Unassembled WGS sequence"/>
</dbReference>
<keyword evidence="1" id="KW-1133">Transmembrane helix</keyword>
<evidence type="ECO:0000313" key="3">
    <source>
        <dbReference type="EMBL" id="MET3587904.1"/>
    </source>
</evidence>
<reference evidence="3 4" key="1">
    <citation type="submission" date="2024-06" db="EMBL/GenBank/DDBJ databases">
        <title>Genomic Encyclopedia of Type Strains, Phase IV (KMG-IV): sequencing the most valuable type-strain genomes for metagenomic binning, comparative biology and taxonomic classification.</title>
        <authorList>
            <person name="Goeker M."/>
        </authorList>
    </citation>
    <scope>NUCLEOTIDE SEQUENCE [LARGE SCALE GENOMIC DNA]</scope>
    <source>
        <strain evidence="3 4">DSM 105042</strain>
    </source>
</reference>
<name>A0ABV2HBQ7_9HYPH</name>
<accession>A0ABV2HBQ7</accession>
<dbReference type="RefSeq" id="WP_247245649.1">
    <property type="nucleotide sequence ID" value="NZ_JALJRA010000017.1"/>
</dbReference>
<feature type="domain" description="DUF1468" evidence="2">
    <location>
        <begin position="11"/>
        <end position="143"/>
    </location>
</feature>
<comment type="caution">
    <text evidence="3">The sequence shown here is derived from an EMBL/GenBank/DDBJ whole genome shotgun (WGS) entry which is preliminary data.</text>
</comment>
<gene>
    <name evidence="3" type="ORF">ABID21_004036</name>
</gene>
<proteinExistence type="predicted"/>
<keyword evidence="1" id="KW-0472">Membrane</keyword>
<protein>
    <submittedName>
        <fullName evidence="3">Uncharacterized BrkB/YihY/UPF0761 family membrane protein</fullName>
    </submittedName>
</protein>
<dbReference type="EMBL" id="JBEPLJ010000017">
    <property type="protein sequence ID" value="MET3587904.1"/>
    <property type="molecule type" value="Genomic_DNA"/>
</dbReference>
<dbReference type="Pfam" id="PF07331">
    <property type="entry name" value="TctB"/>
    <property type="match status" value="1"/>
</dbReference>
<dbReference type="InterPro" id="IPR009936">
    <property type="entry name" value="DUF1468"/>
</dbReference>
<organism evidence="3 4">
    <name type="scientific">Pseudorhizobium tarimense</name>
    <dbReference type="NCBI Taxonomy" id="1079109"/>
    <lineage>
        <taxon>Bacteria</taxon>
        <taxon>Pseudomonadati</taxon>
        <taxon>Pseudomonadota</taxon>
        <taxon>Alphaproteobacteria</taxon>
        <taxon>Hyphomicrobiales</taxon>
        <taxon>Rhizobiaceae</taxon>
        <taxon>Rhizobium/Agrobacterium group</taxon>
        <taxon>Pseudorhizobium</taxon>
    </lineage>
</organism>
<keyword evidence="1" id="KW-0812">Transmembrane</keyword>
<evidence type="ECO:0000313" key="4">
    <source>
        <dbReference type="Proteomes" id="UP001549031"/>
    </source>
</evidence>
<keyword evidence="4" id="KW-1185">Reference proteome</keyword>
<feature type="transmembrane region" description="Helical" evidence="1">
    <location>
        <begin position="41"/>
        <end position="60"/>
    </location>
</feature>
<feature type="transmembrane region" description="Helical" evidence="1">
    <location>
        <begin position="80"/>
        <end position="109"/>
    </location>
</feature>
<sequence>MRPINKPNLLGGLIVIGISLPFALEAGQLLADDPGLTGPGAFPAAVAVVSVMIGLVLCGLSLRNRVPSRIKASYRAPAAVLAAVISFTLMIKSFGMMPTLFVVTLIAAFGSRQGVSKRTVWLAMFMAVFGWLVFSVGLGMTIPAARIPL</sequence>